<comment type="caution">
    <text evidence="1">The sequence shown here is derived from an EMBL/GenBank/DDBJ whole genome shotgun (WGS) entry which is preliminary data.</text>
</comment>
<proteinExistence type="predicted"/>
<reference evidence="1 2" key="1">
    <citation type="submission" date="2018-10" db="EMBL/GenBank/DDBJ databases">
        <title>Genotypes and phenotypes of Enterococci isolated from broiler chickens.</title>
        <authorList>
            <person name="Muhammad A.R."/>
            <person name="Diarra M.S."/>
        </authorList>
    </citation>
    <scope>NUCLEOTIDE SEQUENCE [LARGE SCALE GENOMIC DNA]</scope>
    <source>
        <strain evidence="1 2">LIT2 A36'</strain>
    </source>
</reference>
<protein>
    <submittedName>
        <fullName evidence="1">Uncharacterized protein</fullName>
    </submittedName>
</protein>
<evidence type="ECO:0000313" key="1">
    <source>
        <dbReference type="EMBL" id="ROX28937.1"/>
    </source>
</evidence>
<evidence type="ECO:0000313" key="2">
    <source>
        <dbReference type="Proteomes" id="UP000281488"/>
    </source>
</evidence>
<dbReference type="Proteomes" id="UP000281488">
    <property type="component" value="Unassembled WGS sequence"/>
</dbReference>
<dbReference type="EMBL" id="RKMZ01000023">
    <property type="protein sequence ID" value="ROX28937.1"/>
    <property type="molecule type" value="Genomic_DNA"/>
</dbReference>
<accession>A0ABD7IUT8</accession>
<gene>
    <name evidence="1" type="ORF">EGW16_16530</name>
</gene>
<organism evidence="1 2">
    <name type="scientific">Enterococcus faecalis</name>
    <name type="common">Streptococcus faecalis</name>
    <dbReference type="NCBI Taxonomy" id="1351"/>
    <lineage>
        <taxon>Bacteria</taxon>
        <taxon>Bacillati</taxon>
        <taxon>Bacillota</taxon>
        <taxon>Bacilli</taxon>
        <taxon>Lactobacillales</taxon>
        <taxon>Enterococcaceae</taxon>
        <taxon>Enterococcus</taxon>
    </lineage>
</organism>
<sequence length="97" mass="11406">MIVYYINQNRFIEAKNLISFCRIKMPNNVNLIAYEYSNQLNRINACIEDIFRSFIFDVNALDVDQVKVSSQKDEQILEALGVKYLVKLGRYSEAKKY</sequence>
<name>A0ABD7IUT8_ENTFL</name>
<dbReference type="AlphaFoldDB" id="A0ABD7IUT8"/>